<dbReference type="GO" id="GO:0016787">
    <property type="term" value="F:hydrolase activity"/>
    <property type="evidence" value="ECO:0007669"/>
    <property type="project" value="UniProtKB-KW"/>
</dbReference>
<dbReference type="InterPro" id="IPR004603">
    <property type="entry name" value="DNA_mismatch_endonuc_vsr"/>
</dbReference>
<dbReference type="InterPro" id="IPR011335">
    <property type="entry name" value="Restrct_endonuc-II-like"/>
</dbReference>
<feature type="domain" description="DUF559" evidence="7">
    <location>
        <begin position="89"/>
        <end position="128"/>
    </location>
</feature>
<sequence length="141" mass="16261">MDVLTPRQRSHCMSRIRGKDTKPELILRRALWSAGLRYRLHHSVTGRPDIAFPGSRVAVFCDGCFWHGCPHHSVSPKTNASFWKTKIGKNRARDERVAAALRDEGWIVIRFWEHDIKNNPEKLAGRVKRIVGKTVGRGRRR</sequence>
<dbReference type="EC" id="3.1.-.-" evidence="6"/>
<evidence type="ECO:0000256" key="5">
    <source>
        <dbReference type="ARBA" id="ARBA00023204"/>
    </source>
</evidence>
<organism evidence="8 9">
    <name type="scientific">Bradyrhizobium erythrophlei</name>
    <dbReference type="NCBI Taxonomy" id="1437360"/>
    <lineage>
        <taxon>Bacteria</taxon>
        <taxon>Pseudomonadati</taxon>
        <taxon>Pseudomonadota</taxon>
        <taxon>Alphaproteobacteria</taxon>
        <taxon>Hyphomicrobiales</taxon>
        <taxon>Nitrobacteraceae</taxon>
        <taxon>Bradyrhizobium</taxon>
    </lineage>
</organism>
<dbReference type="PIRSF" id="PIRSF018267">
    <property type="entry name" value="VSR_endonuc"/>
    <property type="match status" value="1"/>
</dbReference>
<comment type="function">
    <text evidence="6">May nick specific sequences that contain T:G mispairs resulting from m5C-deamination.</text>
</comment>
<evidence type="ECO:0000259" key="7">
    <source>
        <dbReference type="Pfam" id="PF04480"/>
    </source>
</evidence>
<dbReference type="OrthoDB" id="9801520at2"/>
<dbReference type="GO" id="GO:0006298">
    <property type="term" value="P:mismatch repair"/>
    <property type="evidence" value="ECO:0007669"/>
    <property type="project" value="UniProtKB-UniRule"/>
</dbReference>
<keyword evidence="5 6" id="KW-0234">DNA repair</keyword>
<dbReference type="NCBIfam" id="TIGR00632">
    <property type="entry name" value="vsr"/>
    <property type="match status" value="1"/>
</dbReference>
<dbReference type="Gene3D" id="3.40.960.10">
    <property type="entry name" value="VSR Endonuclease"/>
    <property type="match status" value="1"/>
</dbReference>
<dbReference type="InterPro" id="IPR007569">
    <property type="entry name" value="DUF559"/>
</dbReference>
<protein>
    <recommendedName>
        <fullName evidence="6">Very short patch repair endonuclease</fullName>
        <ecNumber evidence="6">3.1.-.-</ecNumber>
    </recommendedName>
</protein>
<keyword evidence="4 6" id="KW-0378">Hydrolase</keyword>
<keyword evidence="1 6" id="KW-0540">Nuclease</keyword>
<dbReference type="Pfam" id="PF03852">
    <property type="entry name" value="Vsr"/>
    <property type="match status" value="1"/>
</dbReference>
<proteinExistence type="inferred from homology"/>
<keyword evidence="3 6" id="KW-0227">DNA damage</keyword>
<evidence type="ECO:0000256" key="3">
    <source>
        <dbReference type="ARBA" id="ARBA00022763"/>
    </source>
</evidence>
<dbReference type="GO" id="GO:0004519">
    <property type="term" value="F:endonuclease activity"/>
    <property type="evidence" value="ECO:0007669"/>
    <property type="project" value="UniProtKB-KW"/>
</dbReference>
<keyword evidence="2 6" id="KW-0255">Endonuclease</keyword>
<dbReference type="AlphaFoldDB" id="A0A1M5PFU0"/>
<dbReference type="REBASE" id="167137">
    <property type="entry name" value="V.Ber242ORF5220P"/>
</dbReference>
<accession>A0A1M5PFU0</accession>
<evidence type="ECO:0000256" key="1">
    <source>
        <dbReference type="ARBA" id="ARBA00022722"/>
    </source>
</evidence>
<evidence type="ECO:0000313" key="8">
    <source>
        <dbReference type="EMBL" id="SHH00587.1"/>
    </source>
</evidence>
<evidence type="ECO:0000256" key="2">
    <source>
        <dbReference type="ARBA" id="ARBA00022759"/>
    </source>
</evidence>
<comment type="similarity">
    <text evidence="6">Belongs to the vsr family.</text>
</comment>
<gene>
    <name evidence="8" type="ORF">SAMN05444169_5219</name>
</gene>
<evidence type="ECO:0000256" key="6">
    <source>
        <dbReference type="PIRNR" id="PIRNR018267"/>
    </source>
</evidence>
<dbReference type="CDD" id="cd00221">
    <property type="entry name" value="Vsr"/>
    <property type="match status" value="1"/>
</dbReference>
<dbReference type="SUPFAM" id="SSF52980">
    <property type="entry name" value="Restriction endonuclease-like"/>
    <property type="match status" value="1"/>
</dbReference>
<dbReference type="Pfam" id="PF04480">
    <property type="entry name" value="DUF559"/>
    <property type="match status" value="1"/>
</dbReference>
<dbReference type="Proteomes" id="UP000190675">
    <property type="component" value="Chromosome I"/>
</dbReference>
<evidence type="ECO:0000313" key="9">
    <source>
        <dbReference type="Proteomes" id="UP000190675"/>
    </source>
</evidence>
<reference evidence="8 9" key="1">
    <citation type="submission" date="2016-11" db="EMBL/GenBank/DDBJ databases">
        <authorList>
            <person name="Jaros S."/>
            <person name="Januszkiewicz K."/>
            <person name="Wedrychowicz H."/>
        </authorList>
    </citation>
    <scope>NUCLEOTIDE SEQUENCE [LARGE SCALE GENOMIC DNA]</scope>
    <source>
        <strain evidence="8 9">GAS242</strain>
    </source>
</reference>
<evidence type="ECO:0000256" key="4">
    <source>
        <dbReference type="ARBA" id="ARBA00022801"/>
    </source>
</evidence>
<dbReference type="EMBL" id="LT670818">
    <property type="protein sequence ID" value="SHH00587.1"/>
    <property type="molecule type" value="Genomic_DNA"/>
</dbReference>
<name>A0A1M5PFU0_9BRAD</name>